<keyword evidence="10 12" id="KW-0472">Membrane</keyword>
<reference evidence="14 15" key="1">
    <citation type="journal article" date="2016" name="Sci. Rep.">
        <title>Metabolic traits of an uncultured archaeal lineage -MSBL1- from brine pools of the Red Sea.</title>
        <authorList>
            <person name="Mwirichia R."/>
            <person name="Alam I."/>
            <person name="Rashid M."/>
            <person name="Vinu M."/>
            <person name="Ba-Alawi W."/>
            <person name="Anthony Kamau A."/>
            <person name="Kamanda Ngugi D."/>
            <person name="Goker M."/>
            <person name="Klenk H.P."/>
            <person name="Bajic V."/>
            <person name="Stingl U."/>
        </authorList>
    </citation>
    <scope>NUCLEOTIDE SEQUENCE [LARGE SCALE GENOMIC DNA]</scope>
    <source>
        <strain evidence="14">SCGC-AAA261F17</strain>
    </source>
</reference>
<dbReference type="GO" id="GO:0005886">
    <property type="term" value="C:plasma membrane"/>
    <property type="evidence" value="ECO:0007669"/>
    <property type="project" value="UniProtKB-SubCell"/>
</dbReference>
<proteinExistence type="inferred from homology"/>
<evidence type="ECO:0000256" key="7">
    <source>
        <dbReference type="ARBA" id="ARBA00022927"/>
    </source>
</evidence>
<keyword evidence="8 12" id="KW-1133">Transmembrane helix</keyword>
<keyword evidence="5 12" id="KW-1003">Cell membrane</keyword>
<organism evidence="14 15">
    <name type="scientific">candidate division MSBL1 archaeon SCGC-AAA261F17</name>
    <dbReference type="NCBI Taxonomy" id="1698274"/>
    <lineage>
        <taxon>Archaea</taxon>
        <taxon>Methanobacteriati</taxon>
        <taxon>Methanobacteriota</taxon>
        <taxon>candidate division MSBL1</taxon>
    </lineage>
</organism>
<dbReference type="HAMAP" id="MF_00751">
    <property type="entry name" value="SecG"/>
    <property type="match status" value="1"/>
</dbReference>
<feature type="topological domain" description="Cytoplasmic" evidence="12">
    <location>
        <begin position="1"/>
        <end position="34"/>
    </location>
</feature>
<evidence type="ECO:0000313" key="14">
    <source>
        <dbReference type="EMBL" id="KXB01892.1"/>
    </source>
</evidence>
<comment type="function">
    <text evidence="12">Involved in protein export. The function of the beta subunit is unknown, but it may be involved in stabilization of the trimeric complex.</text>
</comment>
<name>A0A133V634_9EURY</name>
<keyword evidence="4 12" id="KW-0813">Transport</keyword>
<dbReference type="EMBL" id="LHXY01000023">
    <property type="protein sequence ID" value="KXB01892.1"/>
    <property type="molecule type" value="Genomic_DNA"/>
</dbReference>
<feature type="transmembrane region" description="Helical" evidence="13">
    <location>
        <begin position="38"/>
        <end position="56"/>
    </location>
</feature>
<dbReference type="Pfam" id="PF03911">
    <property type="entry name" value="Sec61_beta"/>
    <property type="match status" value="1"/>
</dbReference>
<dbReference type="GO" id="GO:0015031">
    <property type="term" value="P:protein transport"/>
    <property type="evidence" value="ECO:0007669"/>
    <property type="project" value="UniProtKB-UniRule"/>
</dbReference>
<comment type="similarity">
    <text evidence="2 12">Belongs to the SEC61-beta family.</text>
</comment>
<evidence type="ECO:0000256" key="2">
    <source>
        <dbReference type="ARBA" id="ARBA00006103"/>
    </source>
</evidence>
<evidence type="ECO:0000256" key="1">
    <source>
        <dbReference type="ARBA" id="ARBA00004162"/>
    </source>
</evidence>
<dbReference type="NCBIfam" id="NF002318">
    <property type="entry name" value="PRK01253.1"/>
    <property type="match status" value="1"/>
</dbReference>
<keyword evidence="15" id="KW-1185">Reference proteome</keyword>
<sequence length="62" mass="6749">MARRRRGGEDESMPATGAGLIRYFKEDTHGVKVSPKTIVGIAVGIIILEVLLRFYGTAILGF</sequence>
<evidence type="ECO:0000256" key="9">
    <source>
        <dbReference type="ARBA" id="ARBA00023010"/>
    </source>
</evidence>
<dbReference type="AlphaFoldDB" id="A0A133V634"/>
<evidence type="ECO:0000256" key="11">
    <source>
        <dbReference type="ARBA" id="ARBA00031868"/>
    </source>
</evidence>
<evidence type="ECO:0000313" key="15">
    <source>
        <dbReference type="Proteomes" id="UP000070035"/>
    </source>
</evidence>
<comment type="subcellular location">
    <subcellularLocation>
        <location evidence="1 12">Cell membrane</location>
        <topology evidence="1 12">Single-pass membrane protein</topology>
    </subcellularLocation>
</comment>
<dbReference type="Proteomes" id="UP000070035">
    <property type="component" value="Unassembled WGS sequence"/>
</dbReference>
<keyword evidence="7 12" id="KW-0653">Protein transport</keyword>
<gene>
    <name evidence="12" type="primary">secG</name>
    <name evidence="14" type="ORF">AKJ44_01955</name>
</gene>
<evidence type="ECO:0000256" key="6">
    <source>
        <dbReference type="ARBA" id="ARBA00022692"/>
    </source>
</evidence>
<comment type="caution">
    <text evidence="14">The sequence shown here is derived from an EMBL/GenBank/DDBJ whole genome shotgun (WGS) entry which is preliminary data.</text>
</comment>
<keyword evidence="9 12" id="KW-0811">Translocation</keyword>
<evidence type="ECO:0000256" key="4">
    <source>
        <dbReference type="ARBA" id="ARBA00022448"/>
    </source>
</evidence>
<protein>
    <recommendedName>
        <fullName evidence="3 12">Preprotein translocase subunit SecG</fullName>
    </recommendedName>
    <alternativeName>
        <fullName evidence="11 12">Protein transport protein Sec61 subunit beta homolog</fullName>
    </alternativeName>
</protein>
<accession>A0A133V634</accession>
<keyword evidence="6 12" id="KW-0812">Transmembrane</keyword>
<evidence type="ECO:0000256" key="3">
    <source>
        <dbReference type="ARBA" id="ARBA00014522"/>
    </source>
</evidence>
<comment type="subunit">
    <text evidence="12">Component of the protein translocase complex. Heterotrimer consisting of alpha (SecY), beta (SecG) and gamma (SecE) subunits. Can form oligomers of the heterotrimer.</text>
</comment>
<evidence type="ECO:0000256" key="8">
    <source>
        <dbReference type="ARBA" id="ARBA00022989"/>
    </source>
</evidence>
<evidence type="ECO:0000256" key="12">
    <source>
        <dbReference type="HAMAP-Rule" id="MF_00751"/>
    </source>
</evidence>
<evidence type="ECO:0000256" key="5">
    <source>
        <dbReference type="ARBA" id="ARBA00022475"/>
    </source>
</evidence>
<evidence type="ECO:0000256" key="13">
    <source>
        <dbReference type="SAM" id="Phobius"/>
    </source>
</evidence>
<dbReference type="InterPro" id="IPR016482">
    <property type="entry name" value="SecG/Sec61-beta/Sbh"/>
</dbReference>
<evidence type="ECO:0000256" key="10">
    <source>
        <dbReference type="ARBA" id="ARBA00023136"/>
    </source>
</evidence>
<dbReference type="InterPro" id="IPR023531">
    <property type="entry name" value="Preprot_translocase_SecG"/>
</dbReference>